<dbReference type="GO" id="GO:0005829">
    <property type="term" value="C:cytosol"/>
    <property type="evidence" value="ECO:0007669"/>
    <property type="project" value="TreeGrafter"/>
</dbReference>
<dbReference type="HAMAP" id="MF_01405">
    <property type="entry name" value="Non_canon_purine_NTPase"/>
    <property type="match status" value="1"/>
</dbReference>
<dbReference type="PANTHER" id="PTHR11067">
    <property type="entry name" value="INOSINE TRIPHOSPHATE PYROPHOSPHATASE/HAM1 PROTEIN"/>
    <property type="match status" value="1"/>
</dbReference>
<feature type="binding site" evidence="10">
    <location>
        <begin position="165"/>
        <end position="168"/>
    </location>
    <ligand>
        <name>substrate</name>
    </ligand>
</feature>
<feature type="binding site" evidence="10">
    <location>
        <position position="74"/>
    </location>
    <ligand>
        <name>Mg(2+)</name>
        <dbReference type="ChEBI" id="CHEBI:18420"/>
    </ligand>
</feature>
<evidence type="ECO:0000256" key="1">
    <source>
        <dbReference type="ARBA" id="ARBA00008023"/>
    </source>
</evidence>
<dbReference type="GO" id="GO:0000166">
    <property type="term" value="F:nucleotide binding"/>
    <property type="evidence" value="ECO:0007669"/>
    <property type="project" value="UniProtKB-KW"/>
</dbReference>
<dbReference type="EMBL" id="AZJI01000005">
    <property type="protein sequence ID" value="ETD23288.1"/>
    <property type="molecule type" value="Genomic_DNA"/>
</dbReference>
<dbReference type="GO" id="GO:0046872">
    <property type="term" value="F:metal ion binding"/>
    <property type="evidence" value="ECO:0007669"/>
    <property type="project" value="UniProtKB-KW"/>
</dbReference>
<dbReference type="NCBIfam" id="TIGR00042">
    <property type="entry name" value="RdgB/HAM1 family non-canonical purine NTP pyrophosphatase"/>
    <property type="match status" value="1"/>
</dbReference>
<comment type="catalytic activity">
    <reaction evidence="8 10">
        <text>dITP + H2O = dIMP + diphosphate + H(+)</text>
        <dbReference type="Rhea" id="RHEA:28342"/>
        <dbReference type="ChEBI" id="CHEBI:15377"/>
        <dbReference type="ChEBI" id="CHEBI:15378"/>
        <dbReference type="ChEBI" id="CHEBI:33019"/>
        <dbReference type="ChEBI" id="CHEBI:61194"/>
        <dbReference type="ChEBI" id="CHEBI:61382"/>
        <dbReference type="EC" id="3.6.1.66"/>
    </reaction>
</comment>
<evidence type="ECO:0000256" key="2">
    <source>
        <dbReference type="ARBA" id="ARBA00011738"/>
    </source>
</evidence>
<reference evidence="12 13" key="1">
    <citation type="journal article" date="2014" name="Genome Announc.">
        <title>Draft genome sequences of six enterohepatic helicobacter species isolated from humans and one from rhesus macaques.</title>
        <authorList>
            <person name="Shen Z."/>
            <person name="Sheh A."/>
            <person name="Young S.K."/>
            <person name="Abouelliel A."/>
            <person name="Ward D.V."/>
            <person name="Earl A.M."/>
            <person name="Fox J.G."/>
        </authorList>
    </citation>
    <scope>NUCLEOTIDE SEQUENCE [LARGE SCALE GENOMIC DNA]</scope>
    <source>
        <strain evidence="12 13">MIT 99-5501</strain>
    </source>
</reference>
<keyword evidence="6 10" id="KW-0460">Magnesium</keyword>
<evidence type="ECO:0000256" key="5">
    <source>
        <dbReference type="ARBA" id="ARBA00022801"/>
    </source>
</evidence>
<proteinExistence type="inferred from homology"/>
<evidence type="ECO:0000256" key="10">
    <source>
        <dbReference type="HAMAP-Rule" id="MF_01405"/>
    </source>
</evidence>
<dbReference type="InterPro" id="IPR029001">
    <property type="entry name" value="ITPase-like_fam"/>
</dbReference>
<dbReference type="eggNOG" id="COG0127">
    <property type="taxonomic scope" value="Bacteria"/>
</dbReference>
<gene>
    <name evidence="12" type="ORF">HMPREF2086_01087</name>
</gene>
<feature type="active site" description="Proton acceptor" evidence="10">
    <location>
        <position position="74"/>
    </location>
</feature>
<dbReference type="AlphaFoldDB" id="V8C7A0"/>
<feature type="binding site" evidence="10">
    <location>
        <position position="75"/>
    </location>
    <ligand>
        <name>substrate</name>
    </ligand>
</feature>
<accession>V8C7A0</accession>
<dbReference type="InterPro" id="IPR002637">
    <property type="entry name" value="RdgB/HAM1"/>
</dbReference>
<evidence type="ECO:0000256" key="11">
    <source>
        <dbReference type="RuleBase" id="RU003781"/>
    </source>
</evidence>
<dbReference type="STRING" id="1357400.HMPREF2086_01087"/>
<feature type="binding site" evidence="10">
    <location>
        <position position="188"/>
    </location>
    <ligand>
        <name>substrate</name>
    </ligand>
</feature>
<dbReference type="GO" id="GO:0009117">
    <property type="term" value="P:nucleotide metabolic process"/>
    <property type="evidence" value="ECO:0007669"/>
    <property type="project" value="UniProtKB-KW"/>
</dbReference>
<dbReference type="CDD" id="cd00515">
    <property type="entry name" value="HAM1"/>
    <property type="match status" value="1"/>
</dbReference>
<dbReference type="SUPFAM" id="SSF52972">
    <property type="entry name" value="ITPase-like"/>
    <property type="match status" value="1"/>
</dbReference>
<evidence type="ECO:0000256" key="8">
    <source>
        <dbReference type="ARBA" id="ARBA00051875"/>
    </source>
</evidence>
<dbReference type="GO" id="GO:0036222">
    <property type="term" value="F:XTP diphosphatase activity"/>
    <property type="evidence" value="ECO:0007669"/>
    <property type="project" value="UniProtKB-UniRule"/>
</dbReference>
<comment type="function">
    <text evidence="10">Pyrophosphatase that catalyzes the hydrolysis of nucleoside triphosphates to their monophosphate derivatives, with a high preference for the non-canonical purine nucleotides XTP (xanthosine triphosphate), dITP (deoxyinosine triphosphate) and ITP. Seems to function as a house-cleaning enzyme that removes non-canonical purine nucleotides from the nucleotide pool, thus preventing their incorporation into DNA/RNA and avoiding chromosomal lesions.</text>
</comment>
<comment type="caution">
    <text evidence="12">The sequence shown here is derived from an EMBL/GenBank/DDBJ whole genome shotgun (WGS) entry which is preliminary data.</text>
</comment>
<name>V8C7A0_9HELI</name>
<dbReference type="Pfam" id="PF01725">
    <property type="entry name" value="Ham1p_like"/>
    <property type="match status" value="1"/>
</dbReference>
<dbReference type="GO" id="GO:0036220">
    <property type="term" value="F:ITP diphosphatase activity"/>
    <property type="evidence" value="ECO:0007669"/>
    <property type="project" value="UniProtKB-UniRule"/>
</dbReference>
<sequence>MFKFIIASNNEGKIRELGTMLSNFGEVMSQRQAHITLEPNENGNSFKQNALIKAKTIYNTLPQEKKNTFIIADDSGICVDALEGKPGVLSARYASPNNKKNASDEENRYKLINELKKHKLAESSARFVACVALVGEGAHGERVEFCAVGECEGKVIAQERGKNGFGYDSVFVPKGFDTTLAEVAPEVKNTLSHRRKALEQIKEFLELFEPMIS</sequence>
<feature type="binding site" evidence="10">
    <location>
        <begin position="193"/>
        <end position="194"/>
    </location>
    <ligand>
        <name>substrate</name>
    </ligand>
</feature>
<protein>
    <recommendedName>
        <fullName evidence="10">dITP/XTP pyrophosphatase</fullName>
        <ecNumber evidence="10">3.6.1.66</ecNumber>
    </recommendedName>
    <alternativeName>
        <fullName evidence="10">Non-canonical purine NTP pyrophosphatase</fullName>
    </alternativeName>
    <alternativeName>
        <fullName evidence="10">Non-standard purine NTP pyrophosphatase</fullName>
    </alternativeName>
    <alternativeName>
        <fullName evidence="10">Nucleoside-triphosphate diphosphatase</fullName>
    </alternativeName>
    <alternativeName>
        <fullName evidence="10">Nucleoside-triphosphate pyrophosphatase</fullName>
        <shortName evidence="10">NTPase</shortName>
    </alternativeName>
</protein>
<dbReference type="GO" id="GO:0035870">
    <property type="term" value="F:dITP diphosphatase activity"/>
    <property type="evidence" value="ECO:0007669"/>
    <property type="project" value="UniProtKB-UniRule"/>
</dbReference>
<comment type="similarity">
    <text evidence="1 10 11">Belongs to the HAM1 NTPase family.</text>
</comment>
<evidence type="ECO:0000256" key="6">
    <source>
        <dbReference type="ARBA" id="ARBA00022842"/>
    </source>
</evidence>
<dbReference type="GO" id="GO:0017111">
    <property type="term" value="F:ribonucleoside triphosphate phosphatase activity"/>
    <property type="evidence" value="ECO:0007669"/>
    <property type="project" value="InterPro"/>
</dbReference>
<feature type="binding site" evidence="10">
    <location>
        <begin position="8"/>
        <end position="13"/>
    </location>
    <ligand>
        <name>substrate</name>
    </ligand>
</feature>
<comment type="caution">
    <text evidence="10">Lacks conserved residue(s) required for the propagation of feature annotation.</text>
</comment>
<evidence type="ECO:0000256" key="7">
    <source>
        <dbReference type="ARBA" id="ARBA00023080"/>
    </source>
</evidence>
<keyword evidence="4 10" id="KW-0547">Nucleotide-binding</keyword>
<comment type="catalytic activity">
    <reaction evidence="10">
        <text>ITP + H2O = IMP + diphosphate + H(+)</text>
        <dbReference type="Rhea" id="RHEA:29399"/>
        <dbReference type="ChEBI" id="CHEBI:15377"/>
        <dbReference type="ChEBI" id="CHEBI:15378"/>
        <dbReference type="ChEBI" id="CHEBI:33019"/>
        <dbReference type="ChEBI" id="CHEBI:58053"/>
        <dbReference type="ChEBI" id="CHEBI:61402"/>
        <dbReference type="EC" id="3.6.1.66"/>
    </reaction>
</comment>
<evidence type="ECO:0000256" key="4">
    <source>
        <dbReference type="ARBA" id="ARBA00022741"/>
    </source>
</evidence>
<dbReference type="PATRIC" id="fig|1357400.3.peg.1475"/>
<evidence type="ECO:0000256" key="9">
    <source>
        <dbReference type="ARBA" id="ARBA00052017"/>
    </source>
</evidence>
<dbReference type="FunFam" id="3.90.950.10:FF:000001">
    <property type="entry name" value="dITP/XTP pyrophosphatase"/>
    <property type="match status" value="1"/>
</dbReference>
<dbReference type="Proteomes" id="UP000018731">
    <property type="component" value="Unassembled WGS sequence"/>
</dbReference>
<dbReference type="InterPro" id="IPR020922">
    <property type="entry name" value="dITP/XTP_pyrophosphatase"/>
</dbReference>
<dbReference type="HOGENOM" id="CLU_082080_0_2_7"/>
<organism evidence="12 13">
    <name type="scientific">Helicobacter macacae MIT 99-5501</name>
    <dbReference type="NCBI Taxonomy" id="1357400"/>
    <lineage>
        <taxon>Bacteria</taxon>
        <taxon>Pseudomonadati</taxon>
        <taxon>Campylobacterota</taxon>
        <taxon>Epsilonproteobacteria</taxon>
        <taxon>Campylobacterales</taxon>
        <taxon>Helicobacteraceae</taxon>
        <taxon>Helicobacter</taxon>
    </lineage>
</organism>
<keyword evidence="7 10" id="KW-0546">Nucleotide metabolism</keyword>
<evidence type="ECO:0000313" key="13">
    <source>
        <dbReference type="Proteomes" id="UP000018731"/>
    </source>
</evidence>
<comment type="cofactor">
    <cofactor evidence="10">
        <name>Mg(2+)</name>
        <dbReference type="ChEBI" id="CHEBI:18420"/>
    </cofactor>
    <text evidence="10">Binds 1 Mg(2+) ion per subunit.</text>
</comment>
<keyword evidence="13" id="KW-1185">Reference proteome</keyword>
<dbReference type="GO" id="GO:0009146">
    <property type="term" value="P:purine nucleoside triphosphate catabolic process"/>
    <property type="evidence" value="ECO:0007669"/>
    <property type="project" value="UniProtKB-UniRule"/>
</dbReference>
<dbReference type="PANTHER" id="PTHR11067:SF9">
    <property type="entry name" value="INOSINE TRIPHOSPHATE PYROPHOSPHATASE"/>
    <property type="match status" value="1"/>
</dbReference>
<keyword evidence="5 10" id="KW-0378">Hydrolase</keyword>
<comment type="catalytic activity">
    <reaction evidence="9 10">
        <text>XTP + H2O = XMP + diphosphate + H(+)</text>
        <dbReference type="Rhea" id="RHEA:28610"/>
        <dbReference type="ChEBI" id="CHEBI:15377"/>
        <dbReference type="ChEBI" id="CHEBI:15378"/>
        <dbReference type="ChEBI" id="CHEBI:33019"/>
        <dbReference type="ChEBI" id="CHEBI:57464"/>
        <dbReference type="ChEBI" id="CHEBI:61314"/>
        <dbReference type="EC" id="3.6.1.66"/>
    </reaction>
</comment>
<comment type="subunit">
    <text evidence="2 10">Homodimer.</text>
</comment>
<keyword evidence="3 10" id="KW-0479">Metal-binding</keyword>
<dbReference type="Gene3D" id="3.90.950.10">
    <property type="match status" value="1"/>
</dbReference>
<dbReference type="EC" id="3.6.1.66" evidence="10"/>
<evidence type="ECO:0000256" key="3">
    <source>
        <dbReference type="ARBA" id="ARBA00022723"/>
    </source>
</evidence>
<evidence type="ECO:0000313" key="12">
    <source>
        <dbReference type="EMBL" id="ETD23288.1"/>
    </source>
</evidence>